<dbReference type="Gene3D" id="3.60.10.10">
    <property type="entry name" value="Endonuclease/exonuclease/phosphatase"/>
    <property type="match status" value="1"/>
</dbReference>
<name>A0A0F9GUP5_9ZZZZ</name>
<evidence type="ECO:0000259" key="1">
    <source>
        <dbReference type="Pfam" id="PF03372"/>
    </source>
</evidence>
<dbReference type="EMBL" id="LAZR01016914">
    <property type="protein sequence ID" value="KKM02494.1"/>
    <property type="molecule type" value="Genomic_DNA"/>
</dbReference>
<comment type="caution">
    <text evidence="2">The sequence shown here is derived from an EMBL/GenBank/DDBJ whole genome shotgun (WGS) entry which is preliminary data.</text>
</comment>
<feature type="domain" description="Endonuclease/exonuclease/phosphatase" evidence="1">
    <location>
        <begin position="26"/>
        <end position="114"/>
    </location>
</feature>
<dbReference type="Pfam" id="PF03372">
    <property type="entry name" value="Exo_endo_phos"/>
    <property type="match status" value="1"/>
</dbReference>
<dbReference type="SUPFAM" id="SSF56219">
    <property type="entry name" value="DNase I-like"/>
    <property type="match status" value="1"/>
</dbReference>
<dbReference type="GO" id="GO:0003824">
    <property type="term" value="F:catalytic activity"/>
    <property type="evidence" value="ECO:0007669"/>
    <property type="project" value="InterPro"/>
</dbReference>
<gene>
    <name evidence="2" type="ORF">LCGC14_1783890</name>
</gene>
<dbReference type="InterPro" id="IPR036691">
    <property type="entry name" value="Endo/exonu/phosph_ase_sf"/>
</dbReference>
<sequence length="127" mass="14633">GVKRLVIELELENFSIFLVHLSIKFRHRQYQLQDLHNMIKNLNKPVIVAGDFNVLWGDRELQLFLAATQLHNANSNGEPSHPSRAPRRQLDYIFHSSKIHVTHFQIPPVKFSDHAPLVCDFEVATAT</sequence>
<proteinExistence type="predicted"/>
<protein>
    <recommendedName>
        <fullName evidence="1">Endonuclease/exonuclease/phosphatase domain-containing protein</fullName>
    </recommendedName>
</protein>
<evidence type="ECO:0000313" key="2">
    <source>
        <dbReference type="EMBL" id="KKM02494.1"/>
    </source>
</evidence>
<dbReference type="InterPro" id="IPR005135">
    <property type="entry name" value="Endo/exonuclease/phosphatase"/>
</dbReference>
<dbReference type="AlphaFoldDB" id="A0A0F9GUP5"/>
<organism evidence="2">
    <name type="scientific">marine sediment metagenome</name>
    <dbReference type="NCBI Taxonomy" id="412755"/>
    <lineage>
        <taxon>unclassified sequences</taxon>
        <taxon>metagenomes</taxon>
        <taxon>ecological metagenomes</taxon>
    </lineage>
</organism>
<feature type="non-terminal residue" evidence="2">
    <location>
        <position position="1"/>
    </location>
</feature>
<reference evidence="2" key="1">
    <citation type="journal article" date="2015" name="Nature">
        <title>Complex archaea that bridge the gap between prokaryotes and eukaryotes.</title>
        <authorList>
            <person name="Spang A."/>
            <person name="Saw J.H."/>
            <person name="Jorgensen S.L."/>
            <person name="Zaremba-Niedzwiedzka K."/>
            <person name="Martijn J."/>
            <person name="Lind A.E."/>
            <person name="van Eijk R."/>
            <person name="Schleper C."/>
            <person name="Guy L."/>
            <person name="Ettema T.J."/>
        </authorList>
    </citation>
    <scope>NUCLEOTIDE SEQUENCE</scope>
</reference>
<accession>A0A0F9GUP5</accession>